<dbReference type="PANTHER" id="PTHR46679:SF1">
    <property type="entry name" value="GLUTAREDOXIN-2, MITOCHONDRIAL"/>
    <property type="match status" value="1"/>
</dbReference>
<reference evidence="18" key="1">
    <citation type="submission" date="2022-01" db="EMBL/GenBank/DDBJ databases">
        <authorList>
            <person name="King R."/>
        </authorList>
    </citation>
    <scope>NUCLEOTIDE SEQUENCE</scope>
</reference>
<keyword evidence="8" id="KW-0408">Iron</keyword>
<dbReference type="PANTHER" id="PTHR46679">
    <property type="match status" value="1"/>
</dbReference>
<accession>A0A9N9RKA3</accession>
<dbReference type="OrthoDB" id="418495at2759"/>
<evidence type="ECO:0000256" key="7">
    <source>
        <dbReference type="ARBA" id="ARBA00022982"/>
    </source>
</evidence>
<evidence type="ECO:0000256" key="2">
    <source>
        <dbReference type="ARBA" id="ARBA00007787"/>
    </source>
</evidence>
<dbReference type="PROSITE" id="PS51354">
    <property type="entry name" value="GLUTAREDOXIN_2"/>
    <property type="match status" value="1"/>
</dbReference>
<dbReference type="InterPro" id="IPR002109">
    <property type="entry name" value="Glutaredoxin"/>
</dbReference>
<feature type="domain" description="Glutaredoxin" evidence="17">
    <location>
        <begin position="26"/>
        <end position="88"/>
    </location>
</feature>
<evidence type="ECO:0000256" key="14">
    <source>
        <dbReference type="ARBA" id="ARBA00037470"/>
    </source>
</evidence>
<keyword evidence="4" id="KW-0001">2Fe-2S</keyword>
<evidence type="ECO:0000256" key="6">
    <source>
        <dbReference type="ARBA" id="ARBA00022946"/>
    </source>
</evidence>
<evidence type="ECO:0000256" key="12">
    <source>
        <dbReference type="ARBA" id="ARBA00023206"/>
    </source>
</evidence>
<evidence type="ECO:0000256" key="3">
    <source>
        <dbReference type="ARBA" id="ARBA00022448"/>
    </source>
</evidence>
<evidence type="ECO:0000256" key="1">
    <source>
        <dbReference type="ARBA" id="ARBA00004173"/>
    </source>
</evidence>
<keyword evidence="6" id="KW-0809">Transit peptide</keyword>
<name>A0A9N9RKA3_9DIPT</name>
<comment type="function">
    <text evidence="14">Glutathione-dependent oxidoreductase that facilitates the maintenance of mitochondrial redox homeostasis upon induction of apoptosis by oxidative stress. Involved in response to hydrogen peroxide and regulation of apoptosis caused by oxidative stress. Acts as a very efficient catalyst of monothiol reactions because of its high affinity for protein glutathione-mixed disulfides. Can receive electrons not only from glutathione (GSH), but also from thioredoxin reductase supporting both monothiol and dithiol reactions. Efficiently catalyzes both glutathionylation and deglutathionylation of mitochondrial complex I, which in turn regulates the superoxide production by the complex. Overexpression decreases the susceptibility to apoptosis and prevents loss of cardiolipin and cytochrome c release.</text>
</comment>
<keyword evidence="9" id="KW-0411">Iron-sulfur</keyword>
<dbReference type="InterPro" id="IPR036249">
    <property type="entry name" value="Thioredoxin-like_sf"/>
</dbReference>
<proteinExistence type="inferred from homology"/>
<evidence type="ECO:0000256" key="5">
    <source>
        <dbReference type="ARBA" id="ARBA00022723"/>
    </source>
</evidence>
<keyword evidence="11" id="KW-1015">Disulfide bond</keyword>
<evidence type="ECO:0000256" key="4">
    <source>
        <dbReference type="ARBA" id="ARBA00022714"/>
    </source>
</evidence>
<dbReference type="GO" id="GO:0015035">
    <property type="term" value="F:protein-disulfide reductase activity"/>
    <property type="evidence" value="ECO:0007669"/>
    <property type="project" value="TreeGrafter"/>
</dbReference>
<dbReference type="PRINTS" id="PR00160">
    <property type="entry name" value="GLUTAREDOXIN"/>
</dbReference>
<evidence type="ECO:0000259" key="17">
    <source>
        <dbReference type="Pfam" id="PF00462"/>
    </source>
</evidence>
<keyword evidence="19" id="KW-1185">Reference proteome</keyword>
<evidence type="ECO:0000313" key="18">
    <source>
        <dbReference type="EMBL" id="CAG9798558.1"/>
    </source>
</evidence>
<gene>
    <name evidence="18" type="ORF">CHIRRI_LOCUS1540</name>
</gene>
<keyword evidence="7" id="KW-0249">Electron transport</keyword>
<dbReference type="Pfam" id="PF00462">
    <property type="entry name" value="Glutaredoxin"/>
    <property type="match status" value="1"/>
</dbReference>
<keyword evidence="12" id="KW-0318">Glutathionylation</keyword>
<comment type="subcellular location">
    <subcellularLocation>
        <location evidence="1">Mitochondrion</location>
    </subcellularLocation>
</comment>
<keyword evidence="10" id="KW-0496">Mitochondrion</keyword>
<keyword evidence="3" id="KW-0813">Transport</keyword>
<dbReference type="Gene3D" id="3.40.30.10">
    <property type="entry name" value="Glutaredoxin"/>
    <property type="match status" value="1"/>
</dbReference>
<dbReference type="InterPro" id="IPR014025">
    <property type="entry name" value="Glutaredoxin_subgr"/>
</dbReference>
<dbReference type="EMBL" id="OU895877">
    <property type="protein sequence ID" value="CAG9798558.1"/>
    <property type="molecule type" value="Genomic_DNA"/>
</dbReference>
<evidence type="ECO:0000256" key="15">
    <source>
        <dbReference type="ARBA" id="ARBA00038558"/>
    </source>
</evidence>
<keyword evidence="5" id="KW-0479">Metal-binding</keyword>
<dbReference type="FunFam" id="3.40.30.10:FF:000026">
    <property type="entry name" value="Glutaredoxin 2"/>
    <property type="match status" value="1"/>
</dbReference>
<evidence type="ECO:0000256" key="10">
    <source>
        <dbReference type="ARBA" id="ARBA00023128"/>
    </source>
</evidence>
<dbReference type="CDD" id="cd03419">
    <property type="entry name" value="GRX_GRXh_1_2_like"/>
    <property type="match status" value="1"/>
</dbReference>
<evidence type="ECO:0000256" key="11">
    <source>
        <dbReference type="ARBA" id="ARBA00023157"/>
    </source>
</evidence>
<reference evidence="18" key="2">
    <citation type="submission" date="2022-10" db="EMBL/GenBank/DDBJ databases">
        <authorList>
            <consortium name="ENA_rothamsted_submissions"/>
            <consortium name="culmorum"/>
            <person name="King R."/>
        </authorList>
    </citation>
    <scope>NUCLEOTIDE SEQUENCE</scope>
</reference>
<dbReference type="GO" id="GO:0005739">
    <property type="term" value="C:mitochondrion"/>
    <property type="evidence" value="ECO:0007669"/>
    <property type="project" value="UniProtKB-SubCell"/>
</dbReference>
<evidence type="ECO:0000313" key="19">
    <source>
        <dbReference type="Proteomes" id="UP001153620"/>
    </source>
</evidence>
<dbReference type="GO" id="GO:0046872">
    <property type="term" value="F:metal ion binding"/>
    <property type="evidence" value="ECO:0007669"/>
    <property type="project" value="UniProtKB-KW"/>
</dbReference>
<dbReference type="InterPro" id="IPR011899">
    <property type="entry name" value="Glutaredoxin_euk/vir"/>
</dbReference>
<protein>
    <recommendedName>
        <fullName evidence="16">Glutaredoxin-2, mitochondrial</fullName>
    </recommendedName>
</protein>
<evidence type="ECO:0000256" key="8">
    <source>
        <dbReference type="ARBA" id="ARBA00023004"/>
    </source>
</evidence>
<evidence type="ECO:0000256" key="13">
    <source>
        <dbReference type="ARBA" id="ARBA00023284"/>
    </source>
</evidence>
<keyword evidence="13" id="KW-0676">Redox-active center</keyword>
<comment type="subunit">
    <text evidence="15">Monomer; active form. Homodimer; inactive form. The homodimer is probably linked by 1 2Fe-2S cluster.</text>
</comment>
<dbReference type="GO" id="GO:0051537">
    <property type="term" value="F:2 iron, 2 sulfur cluster binding"/>
    <property type="evidence" value="ECO:0007669"/>
    <property type="project" value="UniProtKB-KW"/>
</dbReference>
<dbReference type="Proteomes" id="UP001153620">
    <property type="component" value="Chromosome 1"/>
</dbReference>
<evidence type="ECO:0000256" key="16">
    <source>
        <dbReference type="ARBA" id="ARBA00039819"/>
    </source>
</evidence>
<dbReference type="NCBIfam" id="TIGR02180">
    <property type="entry name" value="GRX_euk"/>
    <property type="match status" value="1"/>
</dbReference>
<organism evidence="18 19">
    <name type="scientific">Chironomus riparius</name>
    <dbReference type="NCBI Taxonomy" id="315576"/>
    <lineage>
        <taxon>Eukaryota</taxon>
        <taxon>Metazoa</taxon>
        <taxon>Ecdysozoa</taxon>
        <taxon>Arthropoda</taxon>
        <taxon>Hexapoda</taxon>
        <taxon>Insecta</taxon>
        <taxon>Pterygota</taxon>
        <taxon>Neoptera</taxon>
        <taxon>Endopterygota</taxon>
        <taxon>Diptera</taxon>
        <taxon>Nematocera</taxon>
        <taxon>Chironomoidea</taxon>
        <taxon>Chironomidae</taxon>
        <taxon>Chironominae</taxon>
        <taxon>Chironomus</taxon>
    </lineage>
</organism>
<sequence>MGASSTKSRDPEIENFVQETIEKNRVVIFSKTFCPYCTMAKNQFEMLNAEYKAIEIENRQDCDQIQDVLGDMTGARSVPRVFVNGNFIGGGTDVKKLYQSGQLAKMLNQS</sequence>
<comment type="similarity">
    <text evidence="2">Belongs to the glutaredoxin family.</text>
</comment>
<dbReference type="AlphaFoldDB" id="A0A9N9RKA3"/>
<evidence type="ECO:0000256" key="9">
    <source>
        <dbReference type="ARBA" id="ARBA00023014"/>
    </source>
</evidence>
<dbReference type="SUPFAM" id="SSF52833">
    <property type="entry name" value="Thioredoxin-like"/>
    <property type="match status" value="1"/>
</dbReference>